<dbReference type="AlphaFoldDB" id="A0A141SE26"/>
<proteinExistence type="predicted"/>
<geneLocation type="plastid" evidence="3"/>
<keyword evidence="1" id="KW-0812">Transmembrane</keyword>
<reference evidence="3" key="1">
    <citation type="submission" date="2015-07" db="EMBL/GenBank/DDBJ databases">
        <title>Reconstructing the complex evolutionary history of mobile plasmids in red algal genomes.</title>
        <authorList>
            <person name="Lee J."/>
            <person name="Kim K.M."/>
            <person name="Yang E.C."/>
            <person name="Miller K.A."/>
            <person name="Boo S.M."/>
            <person name="Bhattacharya D."/>
            <person name="Yoon H.S."/>
        </authorList>
    </citation>
    <scope>NUCLEOTIDE SEQUENCE</scope>
</reference>
<evidence type="ECO:0000256" key="1">
    <source>
        <dbReference type="SAM" id="Phobius"/>
    </source>
</evidence>
<feature type="domain" description="Mce/MlaD" evidence="2">
    <location>
        <begin position="39"/>
        <end position="115"/>
    </location>
</feature>
<dbReference type="RefSeq" id="YP_009244302.1">
    <property type="nucleotide sequence ID" value="NC_029859.1"/>
</dbReference>
<dbReference type="PANTHER" id="PTHR34675">
    <property type="entry name" value="PROTEIN TRIGALACTOSYLDIACYLGLYCEROL 2, CHLOROPLASTIC"/>
    <property type="match status" value="1"/>
</dbReference>
<gene>
    <name evidence="3" type="primary">ycf22</name>
    <name evidence="3" type="ORF">Gvag_089</name>
</gene>
<evidence type="ECO:0000313" key="3">
    <source>
        <dbReference type="EMBL" id="AMK96544.1"/>
    </source>
</evidence>
<name>A0A141SE26_GELVA</name>
<feature type="transmembrane region" description="Helical" evidence="1">
    <location>
        <begin position="16"/>
        <end position="35"/>
    </location>
</feature>
<organism evidence="3">
    <name type="scientific">Gelidium vagum</name>
    <name type="common">Red alga</name>
    <dbReference type="NCBI Taxonomy" id="35171"/>
    <lineage>
        <taxon>Eukaryota</taxon>
        <taxon>Rhodophyta</taxon>
        <taxon>Florideophyceae</taxon>
        <taxon>Rhodymeniophycidae</taxon>
        <taxon>Gelidiales</taxon>
        <taxon>Gelidiaceae</taxon>
        <taxon>Gelidium</taxon>
    </lineage>
</organism>
<keyword evidence="3" id="KW-0934">Plastid</keyword>
<dbReference type="PANTHER" id="PTHR34675:SF1">
    <property type="entry name" value="PROTEIN TRIGALACTOSYLDIACYLGLYCEROL 2, CHLOROPLASTIC"/>
    <property type="match status" value="1"/>
</dbReference>
<dbReference type="GeneID" id="27216066"/>
<protein>
    <recommendedName>
        <fullName evidence="2">Mce/MlaD domain-containing protein</fullName>
    </recommendedName>
</protein>
<keyword evidence="1" id="KW-1133">Transmembrane helix</keyword>
<dbReference type="Pfam" id="PF02470">
    <property type="entry name" value="MlaD"/>
    <property type="match status" value="1"/>
</dbReference>
<evidence type="ECO:0000259" key="2">
    <source>
        <dbReference type="Pfam" id="PF02470"/>
    </source>
</evidence>
<keyword evidence="1" id="KW-0472">Membrane</keyword>
<sequence>MNKLRSVSFWRNFKNVIIFLSFTSLIIVVLFTYSLKKKQGYSLFVEFHNAFGVSVGTNVNMRGINIGSVKDIKLRVNTVIVLINIKSTDILIPKNSIIEATQTGLLKDVTIDITPLEIINTNESFHIDHFSNYCYTSQVLCNYHHLYGERGINYDDLVRATTRISQRFDDPRFFSLCYLLIQRLNNISNIMLNFTYDVNKITFLMASYLDKYVIENF</sequence>
<accession>A0A141SE26</accession>
<dbReference type="EMBL" id="KT266787">
    <property type="protein sequence ID" value="AMK96544.1"/>
    <property type="molecule type" value="Genomic_DNA"/>
</dbReference>
<dbReference type="InterPro" id="IPR003399">
    <property type="entry name" value="Mce/MlaD"/>
</dbReference>
<dbReference type="InterPro" id="IPR039342">
    <property type="entry name" value="TGD2-like"/>
</dbReference>